<keyword evidence="1" id="KW-1133">Transmembrane helix</keyword>
<evidence type="ECO:0000313" key="3">
    <source>
        <dbReference type="Proteomes" id="UP000198381"/>
    </source>
</evidence>
<evidence type="ECO:0000256" key="1">
    <source>
        <dbReference type="SAM" id="Phobius"/>
    </source>
</evidence>
<protein>
    <submittedName>
        <fullName evidence="2">Uncharacterized protein</fullName>
    </submittedName>
</protein>
<comment type="caution">
    <text evidence="2">The sequence shown here is derived from an EMBL/GenBank/DDBJ whole genome shotgun (WGS) entry which is preliminary data.</text>
</comment>
<evidence type="ECO:0000313" key="2">
    <source>
        <dbReference type="EMBL" id="OXB10220.1"/>
    </source>
</evidence>
<dbReference type="EMBL" id="MUHD01000006">
    <property type="protein sequence ID" value="OXB10220.1"/>
    <property type="molecule type" value="Genomic_DNA"/>
</dbReference>
<accession>A0ABX4CYJ2</accession>
<keyword evidence="3" id="KW-1185">Reference proteome</keyword>
<organism evidence="2 3">
    <name type="scientific">Flavobacterium plurextorum</name>
    <dbReference type="NCBI Taxonomy" id="1114867"/>
    <lineage>
        <taxon>Bacteria</taxon>
        <taxon>Pseudomonadati</taxon>
        <taxon>Bacteroidota</taxon>
        <taxon>Flavobacteriia</taxon>
        <taxon>Flavobacteriales</taxon>
        <taxon>Flavobacteriaceae</taxon>
        <taxon>Flavobacterium</taxon>
    </lineage>
</organism>
<sequence length="59" mass="6976">MVKQRTKKQNKPKFQPKTKSKKPITAYAVIRIIIIILVCLILILGIVAKFIHYFKNHWN</sequence>
<proteinExistence type="predicted"/>
<keyword evidence="1" id="KW-0472">Membrane</keyword>
<gene>
    <name evidence="2" type="ORF">B0A81_04220</name>
</gene>
<dbReference type="Proteomes" id="UP000198381">
    <property type="component" value="Unassembled WGS sequence"/>
</dbReference>
<name>A0ABX4CYJ2_9FLAO</name>
<keyword evidence="1" id="KW-0812">Transmembrane</keyword>
<reference evidence="2 3" key="1">
    <citation type="submission" date="2016-11" db="EMBL/GenBank/DDBJ databases">
        <title>Whole genomes of Flavobacteriaceae.</title>
        <authorList>
            <person name="Stine C."/>
            <person name="Li C."/>
            <person name="Tadesse D."/>
        </authorList>
    </citation>
    <scope>NUCLEOTIDE SEQUENCE [LARGE SCALE GENOMIC DNA]</scope>
    <source>
        <strain evidence="2 3">CCUG 60112</strain>
    </source>
</reference>
<feature type="transmembrane region" description="Helical" evidence="1">
    <location>
        <begin position="24"/>
        <end position="51"/>
    </location>
</feature>